<keyword evidence="3" id="KW-1185">Reference proteome</keyword>
<dbReference type="Ensembl" id="ENSPCOT00000025271.1">
    <property type="protein sequence ID" value="ENSPCOP00000014661.1"/>
    <property type="gene ID" value="ENSPCOG00000019027.1"/>
</dbReference>
<organism evidence="2 3">
    <name type="scientific">Propithecus coquereli</name>
    <name type="common">Coquerel's sifaka</name>
    <name type="synonym">Propithecus verreauxi coquereli</name>
    <dbReference type="NCBI Taxonomy" id="379532"/>
    <lineage>
        <taxon>Eukaryota</taxon>
        <taxon>Metazoa</taxon>
        <taxon>Chordata</taxon>
        <taxon>Craniata</taxon>
        <taxon>Vertebrata</taxon>
        <taxon>Euteleostomi</taxon>
        <taxon>Mammalia</taxon>
        <taxon>Eutheria</taxon>
        <taxon>Euarchontoglires</taxon>
        <taxon>Primates</taxon>
        <taxon>Strepsirrhini</taxon>
        <taxon>Lemuriformes</taxon>
        <taxon>Indriidae</taxon>
        <taxon>Propithecus</taxon>
    </lineage>
</organism>
<protein>
    <submittedName>
        <fullName evidence="2">Uncharacterized protein</fullName>
    </submittedName>
</protein>
<evidence type="ECO:0000256" key="1">
    <source>
        <dbReference type="SAM" id="MobiDB-lite"/>
    </source>
</evidence>
<reference evidence="2" key="1">
    <citation type="submission" date="2025-08" db="UniProtKB">
        <authorList>
            <consortium name="Ensembl"/>
        </authorList>
    </citation>
    <scope>IDENTIFICATION</scope>
</reference>
<reference evidence="2" key="2">
    <citation type="submission" date="2025-09" db="UniProtKB">
        <authorList>
            <consortium name="Ensembl"/>
        </authorList>
    </citation>
    <scope>IDENTIFICATION</scope>
</reference>
<dbReference type="OMA" id="WPAKEEN"/>
<feature type="compositionally biased region" description="Low complexity" evidence="1">
    <location>
        <begin position="61"/>
        <end position="78"/>
    </location>
</feature>
<dbReference type="AlphaFoldDB" id="A0A2K6FKZ1"/>
<accession>A0A2K6FKZ1</accession>
<name>A0A2K6FKZ1_PROCO</name>
<evidence type="ECO:0000313" key="2">
    <source>
        <dbReference type="Ensembl" id="ENSPCOP00000014661.1"/>
    </source>
</evidence>
<evidence type="ECO:0000313" key="3">
    <source>
        <dbReference type="Proteomes" id="UP000233160"/>
    </source>
</evidence>
<dbReference type="GeneTree" id="ENSGT00940000170087"/>
<dbReference type="Proteomes" id="UP000233160">
    <property type="component" value="Unassembled WGS sequence"/>
</dbReference>
<sequence length="93" mass="10197">AGDAGARESACLCLEIACSFQMPPSRQQFPEATTCPCSWRLSKGDPGGIVCPVWSEEKGSQGRSQRSQRTRTPSASTQKTKRRSTWLYPDCCP</sequence>
<feature type="region of interest" description="Disordered" evidence="1">
    <location>
        <begin position="53"/>
        <end position="93"/>
    </location>
</feature>
<proteinExistence type="predicted"/>